<evidence type="ECO:0000313" key="3">
    <source>
        <dbReference type="EMBL" id="MBC8756785.1"/>
    </source>
</evidence>
<keyword evidence="2" id="KW-0812">Transmembrane</keyword>
<feature type="transmembrane region" description="Helical" evidence="2">
    <location>
        <begin position="41"/>
        <end position="61"/>
    </location>
</feature>
<proteinExistence type="predicted"/>
<accession>A0ABR7QE19</accession>
<dbReference type="EMBL" id="JACGWS010000013">
    <property type="protein sequence ID" value="MBC8756785.1"/>
    <property type="molecule type" value="Genomic_DNA"/>
</dbReference>
<feature type="compositionally biased region" description="Polar residues" evidence="1">
    <location>
        <begin position="118"/>
        <end position="153"/>
    </location>
</feature>
<dbReference type="Proteomes" id="UP000619238">
    <property type="component" value="Unassembled WGS sequence"/>
</dbReference>
<evidence type="ECO:0000313" key="4">
    <source>
        <dbReference type="Proteomes" id="UP000619238"/>
    </source>
</evidence>
<sequence length="398" mass="44355">MEDFDYIDALAKSELSNRTAVPSKGGWNDIQGKMKRKKRSIFFVFIFLFALLGSFGIYQGINFNSDSDIENNSVTNKNLQQIKSGNNNNSNNSANTKVISTSDLDSTSVSDATSDSTLISKNNTSQAGTDTSATKAATNKQPRKTSNTVSGNENGIVETKAGINSKLNNEKNKAASNNKLNSITNSQNKNQFGIAENDGDEAFLLENVGVKLFPWELITPETLKKKRKKKSKKAKATDFSENLDLMVGLNGFFTSNNYEISKSYVIEVSYTKEKKLKNNYSLNYGAALQFRNLRFKNDSISFNSGELSLNINTNIEKRFGNFGIEAGAYLGYEIYSPNNELFNNINANFFEQKINYGLATALNYKKIALVFKYELSPYIDYLGNKKYGGFIIGVKYDF</sequence>
<keyword evidence="2" id="KW-1133">Transmembrane helix</keyword>
<evidence type="ECO:0000256" key="2">
    <source>
        <dbReference type="SAM" id="Phobius"/>
    </source>
</evidence>
<evidence type="ECO:0000256" key="1">
    <source>
        <dbReference type="SAM" id="MobiDB-lite"/>
    </source>
</evidence>
<keyword evidence="4" id="KW-1185">Reference proteome</keyword>
<dbReference type="RefSeq" id="WP_187563826.1">
    <property type="nucleotide sequence ID" value="NZ_JACGWS010000013.1"/>
</dbReference>
<gene>
    <name evidence="3" type="ORF">H2O64_19080</name>
</gene>
<name>A0ABR7QE19_9FLAO</name>
<comment type="caution">
    <text evidence="3">The sequence shown here is derived from an EMBL/GenBank/DDBJ whole genome shotgun (WGS) entry which is preliminary data.</text>
</comment>
<evidence type="ECO:0008006" key="5">
    <source>
        <dbReference type="Google" id="ProtNLM"/>
    </source>
</evidence>
<feature type="region of interest" description="Disordered" evidence="1">
    <location>
        <begin position="103"/>
        <end position="154"/>
    </location>
</feature>
<keyword evidence="2" id="KW-0472">Membrane</keyword>
<feature type="compositionally biased region" description="Low complexity" evidence="1">
    <location>
        <begin position="103"/>
        <end position="117"/>
    </location>
</feature>
<organism evidence="3 4">
    <name type="scientific">Kordia aestuariivivens</name>
    <dbReference type="NCBI Taxonomy" id="2759037"/>
    <lineage>
        <taxon>Bacteria</taxon>
        <taxon>Pseudomonadati</taxon>
        <taxon>Bacteroidota</taxon>
        <taxon>Flavobacteriia</taxon>
        <taxon>Flavobacteriales</taxon>
        <taxon>Flavobacteriaceae</taxon>
        <taxon>Kordia</taxon>
    </lineage>
</organism>
<protein>
    <recommendedName>
        <fullName evidence="5">Outer membrane protein beta-barrel domain-containing protein</fullName>
    </recommendedName>
</protein>
<reference evidence="3 4" key="1">
    <citation type="submission" date="2020-07" db="EMBL/GenBank/DDBJ databases">
        <title>Description of Kordia aestuariivivens sp. nov., isolated from a tidal flat.</title>
        <authorList>
            <person name="Park S."/>
            <person name="Yoon J.-H."/>
        </authorList>
    </citation>
    <scope>NUCLEOTIDE SEQUENCE [LARGE SCALE GENOMIC DNA]</scope>
    <source>
        <strain evidence="3 4">YSTF-M3</strain>
    </source>
</reference>